<organism evidence="2 3">
    <name type="scientific">Bacillus subtilis</name>
    <dbReference type="NCBI Taxonomy" id="1423"/>
    <lineage>
        <taxon>Bacteria</taxon>
        <taxon>Bacillati</taxon>
        <taxon>Bacillota</taxon>
        <taxon>Bacilli</taxon>
        <taxon>Bacillales</taxon>
        <taxon>Bacillaceae</taxon>
        <taxon>Bacillus</taxon>
    </lineage>
</organism>
<evidence type="ECO:0000259" key="1">
    <source>
        <dbReference type="Pfam" id="PF05709"/>
    </source>
</evidence>
<dbReference type="Proteomes" id="UP000032247">
    <property type="component" value="Unassembled WGS sequence"/>
</dbReference>
<dbReference type="PATRIC" id="fig|1423.173.peg.239"/>
<protein>
    <recommendedName>
        <fullName evidence="1">Siphovirus-type tail component RIFT-related domain-containing protein</fullName>
    </recommendedName>
</protein>
<dbReference type="EMBL" id="JXBC01000001">
    <property type="protein sequence ID" value="KIU13119.1"/>
    <property type="molecule type" value="Genomic_DNA"/>
</dbReference>
<evidence type="ECO:0000313" key="2">
    <source>
        <dbReference type="EMBL" id="KIU13119.1"/>
    </source>
</evidence>
<comment type="caution">
    <text evidence="2">The sequence shown here is derived from an EMBL/GenBank/DDBJ whole genome shotgun (WGS) entry which is preliminary data.</text>
</comment>
<dbReference type="Pfam" id="PF05709">
    <property type="entry name" value="Sipho_tail"/>
    <property type="match status" value="1"/>
</dbReference>
<feature type="domain" description="Siphovirus-type tail component RIFT-related" evidence="1">
    <location>
        <begin position="56"/>
        <end position="131"/>
    </location>
</feature>
<dbReference type="AlphaFoldDB" id="A0A0D1JKS3"/>
<dbReference type="Gene3D" id="2.40.30.200">
    <property type="match status" value="1"/>
</dbReference>
<evidence type="ECO:0000313" key="3">
    <source>
        <dbReference type="Proteomes" id="UP000032247"/>
    </source>
</evidence>
<accession>A0A0D1JKS3</accession>
<dbReference type="InterPro" id="IPR008841">
    <property type="entry name" value="Siphovirus-type_tail_N"/>
</dbReference>
<proteinExistence type="predicted"/>
<name>A0A0D1JKS3_BACIU</name>
<sequence length="277" mass="31712">MINYDLIIDGKYLSETLPGVSLSSFRPEAPVFERQTAGTNALINGTMMLKRGNTGRYTERKINIKVLVEANSSYQFQIKRDAVYNLFVKEDPYYVINTQQPYKRWLVTCDDAFSIYQENGKKYQEVDITLTAIQGLAESLNDSTASMELKDEKFHLGMNIRRDSTPVFHFQNKNSFVVDNIGDVKLDPINYNYNVEMYLQGTNISITNITTNETLTLNGKYSKTDKITLLKHHILKNSAPISDRSGRFPTLAAGQNQFRIAGATYSNIRFITHFYYK</sequence>
<reference evidence="2 3" key="1">
    <citation type="submission" date="2014-12" db="EMBL/GenBank/DDBJ databases">
        <title>Comparative genome analysis of Bacillus coagulans HM-08, Clostridium butyricum HM-68, Bacillus subtilis HM-66 and Bacillus licheniformis BL-09.</title>
        <authorList>
            <person name="Zhang H."/>
        </authorList>
    </citation>
    <scope>NUCLEOTIDE SEQUENCE [LARGE SCALE GENOMIC DNA]</scope>
    <source>
        <strain evidence="2 3">HM-66</strain>
    </source>
</reference>
<gene>
    <name evidence="2" type="ORF">SC09_Contig17orf00282</name>
</gene>
<dbReference type="RefSeq" id="WP_014479880.1">
    <property type="nucleotide sequence ID" value="NZ_BAABSX010000031.1"/>
</dbReference>